<accession>A0ABW3JM38</accession>
<dbReference type="InterPro" id="IPR023296">
    <property type="entry name" value="Glyco_hydro_beta-prop_sf"/>
</dbReference>
<proteinExistence type="predicted"/>
<dbReference type="Gene3D" id="2.115.10.20">
    <property type="entry name" value="Glycosyl hydrolase domain, family 43"/>
    <property type="match status" value="1"/>
</dbReference>
<dbReference type="GO" id="GO:0016787">
    <property type="term" value="F:hydrolase activity"/>
    <property type="evidence" value="ECO:0007669"/>
    <property type="project" value="UniProtKB-KW"/>
</dbReference>
<name>A0ABW3JM38_9FLAO</name>
<evidence type="ECO:0000313" key="2">
    <source>
        <dbReference type="Proteomes" id="UP001597061"/>
    </source>
</evidence>
<dbReference type="SUPFAM" id="SSF75005">
    <property type="entry name" value="Arabinanase/levansucrase/invertase"/>
    <property type="match status" value="1"/>
</dbReference>
<dbReference type="Proteomes" id="UP001597061">
    <property type="component" value="Unassembled WGS sequence"/>
</dbReference>
<gene>
    <name evidence="1" type="ORF">ACFQ1R_14685</name>
</gene>
<dbReference type="PANTHER" id="PTHR43301">
    <property type="entry name" value="ARABINAN ENDO-1,5-ALPHA-L-ARABINOSIDASE"/>
    <property type="match status" value="1"/>
</dbReference>
<dbReference type="PANTHER" id="PTHR43301:SF3">
    <property type="entry name" value="ARABINAN ENDO-1,5-ALPHA-L-ARABINOSIDASE A-RELATED"/>
    <property type="match status" value="1"/>
</dbReference>
<comment type="caution">
    <text evidence="1">The sequence shown here is derived from an EMBL/GenBank/DDBJ whole genome shotgun (WGS) entry which is preliminary data.</text>
</comment>
<evidence type="ECO:0000313" key="1">
    <source>
        <dbReference type="EMBL" id="MFD0991351.1"/>
    </source>
</evidence>
<dbReference type="EMBL" id="JBHTJI010000042">
    <property type="protein sequence ID" value="MFD0991351.1"/>
    <property type="molecule type" value="Genomic_DNA"/>
</dbReference>
<dbReference type="CDD" id="cd08983">
    <property type="entry name" value="GH43_Bt3655-like"/>
    <property type="match status" value="1"/>
</dbReference>
<keyword evidence="1" id="KW-0378">Hydrolase</keyword>
<dbReference type="RefSeq" id="WP_379927029.1">
    <property type="nucleotide sequence ID" value="NZ_JBHTJI010000042.1"/>
</dbReference>
<protein>
    <submittedName>
        <fullName evidence="1">Glycoside hydrolase family 43 protein</fullName>
    </submittedName>
</protein>
<dbReference type="InterPro" id="IPR050727">
    <property type="entry name" value="GH43_arabinanases"/>
</dbReference>
<organism evidence="1 2">
    <name type="scientific">Mariniflexile jejuense</name>
    <dbReference type="NCBI Taxonomy" id="1173582"/>
    <lineage>
        <taxon>Bacteria</taxon>
        <taxon>Pseudomonadati</taxon>
        <taxon>Bacteroidota</taxon>
        <taxon>Flavobacteriia</taxon>
        <taxon>Flavobacteriales</taxon>
        <taxon>Flavobacteriaceae</taxon>
        <taxon>Mariniflexile</taxon>
    </lineage>
</organism>
<sequence>MALSSDGYSFTDINNGNPVISGDTISMQKGIRDPHIMRGPDNLFYMTMTDLHIYAHREGLRNTEWERPRNEFGWGNNRGFVLMKSTDLINWSHTTAAIDETFAGYDSIGCAWAPQTIWDDKEGKPMLYYSMRFYDGTIRLFFSYTNIEFSKLETEPKLLFQYPKDQTYIDGDITKANDKFHLFYVAHDGTPGIKQAVSSSINEGYSYDSVWYDSEAVKCEAPNIWKRIGEDKWVLMYDIYGLKPANFGFRETSDFKIFTDLGRFNEGVMKATNFQIPKHGTVIQLTKKEAEKLAKYWQLEMTFDKL</sequence>
<keyword evidence="2" id="KW-1185">Reference proteome</keyword>
<reference evidence="2" key="1">
    <citation type="journal article" date="2019" name="Int. J. Syst. Evol. Microbiol.">
        <title>The Global Catalogue of Microorganisms (GCM) 10K type strain sequencing project: providing services to taxonomists for standard genome sequencing and annotation.</title>
        <authorList>
            <consortium name="The Broad Institute Genomics Platform"/>
            <consortium name="The Broad Institute Genome Sequencing Center for Infectious Disease"/>
            <person name="Wu L."/>
            <person name="Ma J."/>
        </authorList>
    </citation>
    <scope>NUCLEOTIDE SEQUENCE [LARGE SCALE GENOMIC DNA]</scope>
    <source>
        <strain evidence="2">CCUG 62414</strain>
    </source>
</reference>